<name>A0AAU4K3D2_9NOCA</name>
<keyword evidence="2" id="KW-1185">Reference proteome</keyword>
<dbReference type="EMBL" id="CP108021">
    <property type="protein sequence ID" value="WUM20556.1"/>
    <property type="molecule type" value="Genomic_DNA"/>
</dbReference>
<evidence type="ECO:0000313" key="1">
    <source>
        <dbReference type="EMBL" id="WUM20556.1"/>
    </source>
</evidence>
<sequence length="279" mass="31555">MDYTDPTTVYEGGTRNIAPLGSRAIATTTLPIYSGFSLTIVDTNGTSLNERIAGVAFIDRAHRIDDYYEESDLHTCLLGMLYHVNNLVDQYVWACRYFDELHPRLRLPDDQGNTSNPRVSFEVAAFISAARRVYEVIRKIIWKNYYPAKKSASRWRSFESMMSALAAGADISPDFIDVLTQSWAEHGSRLKAYRDSVAHADPLDNGGHTCWMNQVDGRWRMTYRLPANPESKSRRQFDFRAGPDALTYCWQTACHLVTLSEFVIGYGRIGEFIADGPGV</sequence>
<evidence type="ECO:0008006" key="3">
    <source>
        <dbReference type="Google" id="ProtNLM"/>
    </source>
</evidence>
<protein>
    <recommendedName>
        <fullName evidence="3">Cthe-2314-like HEPN domain-containing protein</fullName>
    </recommendedName>
</protein>
<dbReference type="KEGG" id="whr:OG579_01535"/>
<dbReference type="AlphaFoldDB" id="A0AAU4K3D2"/>
<organism evidence="1 2">
    <name type="scientific">Williamsia herbipolensis</name>
    <dbReference type="NCBI Taxonomy" id="1603258"/>
    <lineage>
        <taxon>Bacteria</taxon>
        <taxon>Bacillati</taxon>
        <taxon>Actinomycetota</taxon>
        <taxon>Actinomycetes</taxon>
        <taxon>Mycobacteriales</taxon>
        <taxon>Nocardiaceae</taxon>
        <taxon>Williamsia</taxon>
    </lineage>
</organism>
<evidence type="ECO:0000313" key="2">
    <source>
        <dbReference type="Proteomes" id="UP001432128"/>
    </source>
</evidence>
<reference evidence="1 2" key="1">
    <citation type="submission" date="2022-10" db="EMBL/GenBank/DDBJ databases">
        <title>The complete genomes of actinobacterial strains from the NBC collection.</title>
        <authorList>
            <person name="Joergensen T.S."/>
            <person name="Alvarez Arevalo M."/>
            <person name="Sterndorff E.B."/>
            <person name="Faurdal D."/>
            <person name="Vuksanovic O."/>
            <person name="Mourched A.-S."/>
            <person name="Charusanti P."/>
            <person name="Shaw S."/>
            <person name="Blin K."/>
            <person name="Weber T."/>
        </authorList>
    </citation>
    <scope>NUCLEOTIDE SEQUENCE [LARGE SCALE GENOMIC DNA]</scope>
    <source>
        <strain evidence="1 2">NBC_00319</strain>
    </source>
</reference>
<dbReference type="Proteomes" id="UP001432128">
    <property type="component" value="Chromosome"/>
</dbReference>
<accession>A0AAU4K3D2</accession>
<dbReference type="RefSeq" id="WP_328857829.1">
    <property type="nucleotide sequence ID" value="NZ_CP108021.1"/>
</dbReference>
<proteinExistence type="predicted"/>
<gene>
    <name evidence="1" type="ORF">OG579_01535</name>
</gene>